<name>A0LID3_SYNFM</name>
<dbReference type="STRING" id="335543.Sfum_1496"/>
<evidence type="ECO:0000259" key="2">
    <source>
        <dbReference type="Pfam" id="PF09977"/>
    </source>
</evidence>
<evidence type="ECO:0000313" key="4">
    <source>
        <dbReference type="Proteomes" id="UP000001784"/>
    </source>
</evidence>
<evidence type="ECO:0000256" key="1">
    <source>
        <dbReference type="SAM" id="Phobius"/>
    </source>
</evidence>
<dbReference type="HOGENOM" id="CLU_653342_0_0_7"/>
<feature type="domain" description="DUF2134" evidence="2">
    <location>
        <begin position="60"/>
        <end position="179"/>
    </location>
</feature>
<gene>
    <name evidence="3" type="ordered locus">Sfum_1496</name>
</gene>
<evidence type="ECO:0000313" key="3">
    <source>
        <dbReference type="EMBL" id="ABK17185.1"/>
    </source>
</evidence>
<dbReference type="OrthoDB" id="5429614at2"/>
<keyword evidence="1" id="KW-1133">Transmembrane helix</keyword>
<protein>
    <recommendedName>
        <fullName evidence="2">DUF2134 domain-containing protein</fullName>
    </recommendedName>
</protein>
<dbReference type="RefSeq" id="WP_011698356.1">
    <property type="nucleotide sequence ID" value="NC_008554.1"/>
</dbReference>
<dbReference type="Pfam" id="PF09977">
    <property type="entry name" value="Tad_C"/>
    <property type="match status" value="1"/>
</dbReference>
<reference evidence="3 4" key="1">
    <citation type="submission" date="2006-10" db="EMBL/GenBank/DDBJ databases">
        <title>Complete sequence of Syntrophobacter fumaroxidans MPOB.</title>
        <authorList>
            <consortium name="US DOE Joint Genome Institute"/>
            <person name="Copeland A."/>
            <person name="Lucas S."/>
            <person name="Lapidus A."/>
            <person name="Barry K."/>
            <person name="Detter J.C."/>
            <person name="Glavina del Rio T."/>
            <person name="Hammon N."/>
            <person name="Israni S."/>
            <person name="Pitluck S."/>
            <person name="Goltsman E.G."/>
            <person name="Martinez M."/>
            <person name="Schmutz J."/>
            <person name="Larimer F."/>
            <person name="Land M."/>
            <person name="Hauser L."/>
            <person name="Kyrpides N."/>
            <person name="Kim E."/>
            <person name="Boone D.R."/>
            <person name="Brockman F."/>
            <person name="Culley D."/>
            <person name="Ferry J."/>
            <person name="Gunsalus R."/>
            <person name="McInerney M.J."/>
            <person name="Morrison M."/>
            <person name="Plugge C."/>
            <person name="Rohlin L."/>
            <person name="Scholten J."/>
            <person name="Sieber J."/>
            <person name="Stams A.J.M."/>
            <person name="Worm P."/>
            <person name="Henstra A.M."/>
            <person name="Richardson P."/>
        </authorList>
    </citation>
    <scope>NUCLEOTIDE SEQUENCE [LARGE SCALE GENOMIC DNA]</scope>
    <source>
        <strain evidence="4">DSM 10017 / MPOB</strain>
    </source>
</reference>
<dbReference type="eggNOG" id="COG4961">
    <property type="taxonomic scope" value="Bacteria"/>
</dbReference>
<feature type="transmembrane region" description="Helical" evidence="1">
    <location>
        <begin position="20"/>
        <end position="45"/>
    </location>
</feature>
<dbReference type="KEGG" id="sfu:Sfum_1496"/>
<organism evidence="3 4">
    <name type="scientific">Syntrophobacter fumaroxidans (strain DSM 10017 / MPOB)</name>
    <dbReference type="NCBI Taxonomy" id="335543"/>
    <lineage>
        <taxon>Bacteria</taxon>
        <taxon>Pseudomonadati</taxon>
        <taxon>Thermodesulfobacteriota</taxon>
        <taxon>Syntrophobacteria</taxon>
        <taxon>Syntrophobacterales</taxon>
        <taxon>Syntrophobacteraceae</taxon>
        <taxon>Syntrophobacter</taxon>
    </lineage>
</organism>
<dbReference type="AlphaFoldDB" id="A0LID3"/>
<sequence precursor="true">MKKHAIFSKSRLSERDGATVIIVALALVMLLGFGAFAVDIGYLYVVRNELQNAADAGALAGAAALYNNDGTAVQPTANVIGQEAAMRNTAVRTAVEVTLNGNSGDVQRGHYSFATGTFTPNASLLPVSLWNVSTEELDANTDFINAVKVTTHRSAPAAPSFFSRIFGYDSFALAAEAVAYIGFAGTLYPLNVDKPIAMCQESLLDAEGNYSCSIGRMINSGSGAGHNTAAWTNYSQPCETANANDMAQLLAGCGGSNPTPIILGTGMGTSGGMQDSTYRKSIFSCWIDSLRAGNPLPLVLPVVECPGNNPGPCSKVVGAVEVTVVWITDVINTNKLNYDEVPSMMNTAEKAPWACSVPLTKDSTQAQINQCWNEFVSYYNLKNADNQNAPIAKNSIYMLPSCTPHDPEGGTGGKNFGILAKIPVLVR</sequence>
<keyword evidence="1" id="KW-0812">Transmembrane</keyword>
<keyword evidence="4" id="KW-1185">Reference proteome</keyword>
<dbReference type="InParanoid" id="A0LID3"/>
<proteinExistence type="predicted"/>
<dbReference type="InterPro" id="IPR018705">
    <property type="entry name" value="DUF2134_membrane"/>
</dbReference>
<accession>A0LID3</accession>
<keyword evidence="1" id="KW-0472">Membrane</keyword>
<dbReference type="Proteomes" id="UP000001784">
    <property type="component" value="Chromosome"/>
</dbReference>
<dbReference type="EMBL" id="CP000478">
    <property type="protein sequence ID" value="ABK17185.1"/>
    <property type="molecule type" value="Genomic_DNA"/>
</dbReference>